<name>A0A2I6S3A3_9RHOO</name>
<dbReference type="PANTHER" id="PTHR38731:SF1">
    <property type="entry name" value="FECR PROTEIN DOMAIN-CONTAINING PROTEIN"/>
    <property type="match status" value="1"/>
</dbReference>
<proteinExistence type="predicted"/>
<evidence type="ECO:0000313" key="3">
    <source>
        <dbReference type="Proteomes" id="UP000242205"/>
    </source>
</evidence>
<dbReference type="Gene3D" id="3.10.350.10">
    <property type="entry name" value="LysM domain"/>
    <property type="match status" value="1"/>
</dbReference>
<dbReference type="KEGG" id="atw:C0099_01545"/>
<accession>A0A2I6S3A3</accession>
<gene>
    <name evidence="2" type="ORF">C0099_01545</name>
</gene>
<dbReference type="Gene3D" id="2.60.120.1440">
    <property type="match status" value="1"/>
</dbReference>
<dbReference type="AlphaFoldDB" id="A0A2I6S3A3"/>
<keyword evidence="3" id="KW-1185">Reference proteome</keyword>
<dbReference type="Pfam" id="PF04773">
    <property type="entry name" value="FecR"/>
    <property type="match status" value="1"/>
</dbReference>
<dbReference type="Gene3D" id="2.60.40.10">
    <property type="entry name" value="Immunoglobulins"/>
    <property type="match status" value="2"/>
</dbReference>
<evidence type="ECO:0000313" key="2">
    <source>
        <dbReference type="EMBL" id="AUN93733.1"/>
    </source>
</evidence>
<dbReference type="PANTHER" id="PTHR38731">
    <property type="entry name" value="LIPL45-RELATED LIPOPROTEIN-RELATED"/>
    <property type="match status" value="1"/>
</dbReference>
<dbReference type="InterPro" id="IPR006860">
    <property type="entry name" value="FecR"/>
</dbReference>
<sequence>MIGPGAESGRFSCGSGEVNLLKSIPTYLMMLALVAVCPRVASAQELIYQIERGDTLMAIGVALLADPDDWVQLQRINKVRDPRRLPVGKTLRIPYELLSPIPRSAQIVAVAGDARLDGRPAVTGDRVGVGSSLETADDGHIAIALPDGSSLILPARSTASVETLQGYAGTDEQSVDISLERGRIESRVEPQRGPGARYRIETPTAVVGVRGTDFRAGFEPDSRRSRTEVVSGSVGLRPSFGSKPELRVEGGFGLIAGGGQTPGATPLLPPPDARTLPELFERPLVRMPMPSLDGAVAWRAQVVRADAPLPVLFDRLVEDGVARIPSLPDGDYRLLVRGVDANGLEGFDASHVFRLKARPEPPFNGNPGEGSKVPAGKVTLSWTHAPEAARYLVELSTVADQPGAGDGASAFSTPLHSARTRATTEQVALEAGRYVWRVASVRDNGERGPWSDPVAFSVRPLQALSEPPEVSDDEMLFRWGGEPGQRFEYQFSDDETFARTRAAGETTAPELVMPKPSFGTYYLRIRSIDADGYVNAWSGAQRVEVPGPWWLVLLPLIAL</sequence>
<dbReference type="PIRSF" id="PIRSF029644">
    <property type="entry name" value="UCP029644"/>
    <property type="match status" value="1"/>
</dbReference>
<dbReference type="InterPro" id="IPR016930">
    <property type="entry name" value="UCP029644"/>
</dbReference>
<evidence type="ECO:0000259" key="1">
    <source>
        <dbReference type="Pfam" id="PF04773"/>
    </source>
</evidence>
<organism evidence="2 3">
    <name type="scientific">Pseudazoarcus pumilus</name>
    <dbReference type="NCBI Taxonomy" id="2067960"/>
    <lineage>
        <taxon>Bacteria</taxon>
        <taxon>Pseudomonadati</taxon>
        <taxon>Pseudomonadota</taxon>
        <taxon>Betaproteobacteria</taxon>
        <taxon>Rhodocyclales</taxon>
        <taxon>Zoogloeaceae</taxon>
        <taxon>Pseudazoarcus</taxon>
    </lineage>
</organism>
<feature type="domain" description="FecR protein" evidence="1">
    <location>
        <begin position="133"/>
        <end position="234"/>
    </location>
</feature>
<dbReference type="Proteomes" id="UP000242205">
    <property type="component" value="Chromosome"/>
</dbReference>
<dbReference type="InterPro" id="IPR013783">
    <property type="entry name" value="Ig-like_fold"/>
</dbReference>
<dbReference type="EMBL" id="CP025682">
    <property type="protein sequence ID" value="AUN93733.1"/>
    <property type="molecule type" value="Genomic_DNA"/>
</dbReference>
<reference evidence="2 3" key="1">
    <citation type="submission" date="2018-01" db="EMBL/GenBank/DDBJ databases">
        <authorList>
            <person name="Fu G.-Y."/>
        </authorList>
    </citation>
    <scope>NUCLEOTIDE SEQUENCE [LARGE SCALE GENOMIC DNA]</scope>
    <source>
        <strain evidence="2 3">SY39</strain>
    </source>
</reference>
<protein>
    <recommendedName>
        <fullName evidence="1">FecR protein domain-containing protein</fullName>
    </recommendedName>
</protein>
<dbReference type="InterPro" id="IPR036779">
    <property type="entry name" value="LysM_dom_sf"/>
</dbReference>